<proteinExistence type="predicted"/>
<evidence type="ECO:0000256" key="1">
    <source>
        <dbReference type="SAM" id="Phobius"/>
    </source>
</evidence>
<keyword evidence="1" id="KW-0472">Membrane</keyword>
<keyword evidence="1" id="KW-0812">Transmembrane</keyword>
<dbReference type="KEGG" id="neu:NE1937"/>
<dbReference type="AlphaFoldDB" id="Q82TF1"/>
<dbReference type="PROSITE" id="PS51257">
    <property type="entry name" value="PROKAR_LIPOPROTEIN"/>
    <property type="match status" value="1"/>
</dbReference>
<protein>
    <recommendedName>
        <fullName evidence="4">DUF3750 domain-containing protein</fullName>
    </recommendedName>
</protein>
<sequence>MSVKNIGNYVIVLALIAIVTSCNFGSSDWRTASRARTGLAPDPAETPEAVIQVYAARAYSWRGIFGVHTWFAVKPSHAESFTVYEVAGWYARWGGSVVAIHEQAPDKRWFGNAPMLLAEKRGEGVDELIKRIDKTVQTYPYSKEYTIWPGPNSNTFTAWLSRAVPEIGLDLPPTAIGKDYLGNSMTATAPSGSGWQLSVLGLFGIIVSDVEGFEINILGLTFGIKPDPLAIKLPLIGRIDLSV</sequence>
<keyword evidence="1" id="KW-1133">Transmembrane helix</keyword>
<dbReference type="eggNOG" id="ENOG502Z88I">
    <property type="taxonomic scope" value="Bacteria"/>
</dbReference>
<evidence type="ECO:0000313" key="3">
    <source>
        <dbReference type="Proteomes" id="UP000001416"/>
    </source>
</evidence>
<name>Q82TF1_NITEU</name>
<accession>Q82TF1</accession>
<reference evidence="2 3" key="1">
    <citation type="journal article" date="2003" name="J. Bacteriol.">
        <title>Complete genome sequence of the ammonia-oxidizing bacterium and obligate chemolithoautotroph Nitrosomonas europaea.</title>
        <authorList>
            <person name="Chain P."/>
            <person name="Lamerdin J."/>
            <person name="Larimer F."/>
            <person name="Regala W."/>
            <person name="Land M."/>
            <person name="Hauser L."/>
            <person name="Hooper A."/>
            <person name="Klotz M."/>
            <person name="Norton J."/>
            <person name="Sayavedra-Soto L."/>
            <person name="Arciero D."/>
            <person name="Hommes N."/>
            <person name="Whittaker M."/>
            <person name="Arp D."/>
        </authorList>
    </citation>
    <scope>NUCLEOTIDE SEQUENCE [LARGE SCALE GENOMIC DNA]</scope>
    <source>
        <strain evidence="3">ATCC 19718 / CIP 103999 / KCTC 2705 / NBRC 14298</strain>
    </source>
</reference>
<dbReference type="InterPro" id="IPR022224">
    <property type="entry name" value="DUF3750"/>
</dbReference>
<dbReference type="RefSeq" id="WP_011112473.1">
    <property type="nucleotide sequence ID" value="NC_004757.1"/>
</dbReference>
<dbReference type="Pfam" id="PF12570">
    <property type="entry name" value="DUF3750"/>
    <property type="match status" value="1"/>
</dbReference>
<dbReference type="GeneID" id="87105095"/>
<dbReference type="PhylomeDB" id="Q82TF1"/>
<evidence type="ECO:0000313" key="2">
    <source>
        <dbReference type="EMBL" id="CAD85848.1"/>
    </source>
</evidence>
<feature type="transmembrane region" description="Helical" evidence="1">
    <location>
        <begin position="6"/>
        <end position="26"/>
    </location>
</feature>
<dbReference type="Proteomes" id="UP000001416">
    <property type="component" value="Chromosome"/>
</dbReference>
<dbReference type="OrthoDB" id="199084at2"/>
<gene>
    <name evidence="2" type="ordered locus">NE1937</name>
</gene>
<keyword evidence="3" id="KW-1185">Reference proteome</keyword>
<dbReference type="EMBL" id="AL954747">
    <property type="protein sequence ID" value="CAD85848.1"/>
    <property type="molecule type" value="Genomic_DNA"/>
</dbReference>
<evidence type="ECO:0008006" key="4">
    <source>
        <dbReference type="Google" id="ProtNLM"/>
    </source>
</evidence>
<dbReference type="HOGENOM" id="CLU_095595_0_0_4"/>
<organism evidence="2 3">
    <name type="scientific">Nitrosomonas europaea (strain ATCC 19718 / CIP 103999 / KCTC 2705 / NBRC 14298)</name>
    <dbReference type="NCBI Taxonomy" id="228410"/>
    <lineage>
        <taxon>Bacteria</taxon>
        <taxon>Pseudomonadati</taxon>
        <taxon>Pseudomonadota</taxon>
        <taxon>Betaproteobacteria</taxon>
        <taxon>Nitrosomonadales</taxon>
        <taxon>Nitrosomonadaceae</taxon>
        <taxon>Nitrosomonas</taxon>
    </lineage>
</organism>